<reference evidence="2 3" key="1">
    <citation type="submission" date="2019-08" db="EMBL/GenBank/DDBJ databases">
        <title>Actinomadura sp. nov. CYP1-5 isolated from mountain soil.</title>
        <authorList>
            <person name="Songsumanus A."/>
            <person name="Kuncharoen N."/>
            <person name="Kudo T."/>
            <person name="Yuki M."/>
            <person name="Igarashi Y."/>
            <person name="Tanasupawat S."/>
        </authorList>
    </citation>
    <scope>NUCLEOTIDE SEQUENCE [LARGE SCALE GENOMIC DNA]</scope>
    <source>
        <strain evidence="2 3">CYP1-5</strain>
    </source>
</reference>
<evidence type="ECO:0000313" key="2">
    <source>
        <dbReference type="EMBL" id="TYK45116.1"/>
    </source>
</evidence>
<accession>A0A5D3FBA3</accession>
<feature type="region of interest" description="Disordered" evidence="1">
    <location>
        <begin position="57"/>
        <end position="84"/>
    </location>
</feature>
<protein>
    <submittedName>
        <fullName evidence="2">Uncharacterized protein</fullName>
    </submittedName>
</protein>
<comment type="caution">
    <text evidence="2">The sequence shown here is derived from an EMBL/GenBank/DDBJ whole genome shotgun (WGS) entry which is preliminary data.</text>
</comment>
<evidence type="ECO:0000256" key="1">
    <source>
        <dbReference type="SAM" id="MobiDB-lite"/>
    </source>
</evidence>
<dbReference type="EMBL" id="VSRQ01000007">
    <property type="protein sequence ID" value="TYK45116.1"/>
    <property type="molecule type" value="Genomic_DNA"/>
</dbReference>
<dbReference type="RefSeq" id="WP_148765461.1">
    <property type="nucleotide sequence ID" value="NZ_VSRQ01000007.1"/>
</dbReference>
<organism evidence="2 3">
    <name type="scientific">Actinomadura decatromicini</name>
    <dbReference type="NCBI Taxonomy" id="2604572"/>
    <lineage>
        <taxon>Bacteria</taxon>
        <taxon>Bacillati</taxon>
        <taxon>Actinomycetota</taxon>
        <taxon>Actinomycetes</taxon>
        <taxon>Streptosporangiales</taxon>
        <taxon>Thermomonosporaceae</taxon>
        <taxon>Actinomadura</taxon>
    </lineage>
</organism>
<proteinExistence type="predicted"/>
<gene>
    <name evidence="2" type="ORF">FXF68_31015</name>
</gene>
<dbReference type="AlphaFoldDB" id="A0A5D3FBA3"/>
<dbReference type="Proteomes" id="UP000323505">
    <property type="component" value="Unassembled WGS sequence"/>
</dbReference>
<evidence type="ECO:0000313" key="3">
    <source>
        <dbReference type="Proteomes" id="UP000323505"/>
    </source>
</evidence>
<name>A0A5D3FBA3_9ACTN</name>
<keyword evidence="3" id="KW-1185">Reference proteome</keyword>
<sequence>MTVPGPAVDLRAVEQDIAAVLLAYGLGGHNTVQVAASEIEQGGHIAGLTVSALAYTRPPGLPTEEPERDPFGPLADQLTAEATS</sequence>